<dbReference type="AlphaFoldDB" id="A0A8H2ZW71"/>
<proteinExistence type="predicted"/>
<evidence type="ECO:0000313" key="3">
    <source>
        <dbReference type="Proteomes" id="UP000624404"/>
    </source>
</evidence>
<keyword evidence="3" id="KW-1185">Reference proteome</keyword>
<evidence type="ECO:0000256" key="1">
    <source>
        <dbReference type="SAM" id="MobiDB-lite"/>
    </source>
</evidence>
<feature type="compositionally biased region" description="Basic residues" evidence="1">
    <location>
        <begin position="24"/>
        <end position="36"/>
    </location>
</feature>
<dbReference type="EMBL" id="CAJHIA010000032">
    <property type="protein sequence ID" value="CAD6448500.1"/>
    <property type="molecule type" value="Genomic_DNA"/>
</dbReference>
<feature type="region of interest" description="Disordered" evidence="1">
    <location>
        <begin position="24"/>
        <end position="54"/>
    </location>
</feature>
<accession>A0A8H2ZW71</accession>
<name>A0A8H2ZW71_9HELO</name>
<protein>
    <submittedName>
        <fullName evidence="2">1ab07e24-a17f-4d2c-b688-3ff205f163dd</fullName>
    </submittedName>
</protein>
<sequence length="82" mass="8912">MVLVIILCKPASQFDAMDTVIHHHTSKKLRSHHHPKERSGDATARSGDATAGSSIAMPKFERVGIGRKSKKGIASPCQCRAY</sequence>
<organism evidence="2 3">
    <name type="scientific">Sclerotinia trifoliorum</name>
    <dbReference type="NCBI Taxonomy" id="28548"/>
    <lineage>
        <taxon>Eukaryota</taxon>
        <taxon>Fungi</taxon>
        <taxon>Dikarya</taxon>
        <taxon>Ascomycota</taxon>
        <taxon>Pezizomycotina</taxon>
        <taxon>Leotiomycetes</taxon>
        <taxon>Helotiales</taxon>
        <taxon>Sclerotiniaceae</taxon>
        <taxon>Sclerotinia</taxon>
    </lineage>
</organism>
<comment type="caution">
    <text evidence="2">The sequence shown here is derived from an EMBL/GenBank/DDBJ whole genome shotgun (WGS) entry which is preliminary data.</text>
</comment>
<dbReference type="Proteomes" id="UP000624404">
    <property type="component" value="Unassembled WGS sequence"/>
</dbReference>
<reference evidence="2" key="1">
    <citation type="submission" date="2020-10" db="EMBL/GenBank/DDBJ databases">
        <authorList>
            <person name="Kusch S."/>
        </authorList>
    </citation>
    <scope>NUCLEOTIDE SEQUENCE</scope>
    <source>
        <strain evidence="2">SwB9</strain>
    </source>
</reference>
<gene>
    <name evidence="2" type="ORF">SCLTRI_LOCUS8292</name>
</gene>
<evidence type="ECO:0000313" key="2">
    <source>
        <dbReference type="EMBL" id="CAD6448500.1"/>
    </source>
</evidence>